<gene>
    <name evidence="1" type="ORF">BOLC2T08012H</name>
</gene>
<evidence type="ECO:0000313" key="1">
    <source>
        <dbReference type="EMBL" id="VDD21748.1"/>
    </source>
</evidence>
<sequence>MGHKIIFAWGQCSFYSAVGTMYDDFVLQSNGIWIAMFSAYCH</sequence>
<name>A0A3P6D6P6_BRAOL</name>
<accession>A0A3P6D6P6</accession>
<reference evidence="1" key="1">
    <citation type="submission" date="2018-11" db="EMBL/GenBank/DDBJ databases">
        <authorList>
            <consortium name="Genoscope - CEA"/>
            <person name="William W."/>
        </authorList>
    </citation>
    <scope>NUCLEOTIDE SEQUENCE</scope>
</reference>
<dbReference type="AlphaFoldDB" id="A0A3P6D6P6"/>
<dbReference type="EMBL" id="LR031874">
    <property type="protein sequence ID" value="VDD21748.1"/>
    <property type="molecule type" value="Genomic_DNA"/>
</dbReference>
<protein>
    <submittedName>
        <fullName evidence="1">Uncharacterized protein</fullName>
    </submittedName>
</protein>
<proteinExistence type="predicted"/>
<organism evidence="1">
    <name type="scientific">Brassica oleracea</name>
    <name type="common">Wild cabbage</name>
    <dbReference type="NCBI Taxonomy" id="3712"/>
    <lineage>
        <taxon>Eukaryota</taxon>
        <taxon>Viridiplantae</taxon>
        <taxon>Streptophyta</taxon>
        <taxon>Embryophyta</taxon>
        <taxon>Tracheophyta</taxon>
        <taxon>Spermatophyta</taxon>
        <taxon>Magnoliopsida</taxon>
        <taxon>eudicotyledons</taxon>
        <taxon>Gunneridae</taxon>
        <taxon>Pentapetalae</taxon>
        <taxon>rosids</taxon>
        <taxon>malvids</taxon>
        <taxon>Brassicales</taxon>
        <taxon>Brassicaceae</taxon>
        <taxon>Brassiceae</taxon>
        <taxon>Brassica</taxon>
    </lineage>
</organism>